<dbReference type="InterPro" id="IPR050698">
    <property type="entry name" value="MBL"/>
</dbReference>
<accession>A0A853CRF1</accession>
<dbReference type="PANTHER" id="PTHR11203">
    <property type="entry name" value="CLEAVAGE AND POLYADENYLATION SPECIFICITY FACTOR FAMILY MEMBER"/>
    <property type="match status" value="1"/>
</dbReference>
<dbReference type="Gene3D" id="3.40.50.10890">
    <property type="match status" value="1"/>
</dbReference>
<dbReference type="Pfam" id="PF10996">
    <property type="entry name" value="Beta-Casp"/>
    <property type="match status" value="1"/>
</dbReference>
<protein>
    <submittedName>
        <fullName evidence="4">Metallo-beta-lactamase family protein</fullName>
    </submittedName>
</protein>
<dbReference type="SUPFAM" id="SSF56281">
    <property type="entry name" value="Metallo-hydrolase/oxidoreductase"/>
    <property type="match status" value="1"/>
</dbReference>
<proteinExistence type="predicted"/>
<keyword evidence="1" id="KW-0378">Hydrolase</keyword>
<dbReference type="RefSeq" id="WP_179604909.1">
    <property type="nucleotide sequence ID" value="NZ_BAABEH010000001.1"/>
</dbReference>
<dbReference type="CDD" id="cd16295">
    <property type="entry name" value="TTHA0252-CPSF-like_MBL-fold"/>
    <property type="match status" value="1"/>
</dbReference>
<reference evidence="4 5" key="1">
    <citation type="submission" date="2020-07" db="EMBL/GenBank/DDBJ databases">
        <title>Sequencing the genomes of 1000 actinobacteria strains.</title>
        <authorList>
            <person name="Klenk H.-P."/>
        </authorList>
    </citation>
    <scope>NUCLEOTIDE SEQUENCE [LARGE SCALE GENOMIC DNA]</scope>
    <source>
        <strain evidence="4 5">DSM 15165</strain>
    </source>
</reference>
<feature type="domain" description="Metallo-beta-lactamase" evidence="2">
    <location>
        <begin position="15"/>
        <end position="225"/>
    </location>
</feature>
<sequence>MTATLRFLGATDTVTGSRYLVESQGRRVLVDCGLFQGYKVLRERNWRPFPVEPSSIDAVVVTHAHLDHTGYLPALVRDGFRGRIHATHGTAELSHLILPDSGRLLEEQAEFAARHHSSKHATPLPLYTEKDALAALDRFEPHPFDEEREVAGLTARFVPAGHILGAAQVLLQAEGARLHFTGDLGRPDDALMLPPRPLEATDLLVCESTYGDRLHPDTDPAWPLGEIVRNVCSRGGVVILPAFAVGRAETLLLHLSRLRARHAIPDVPVFLNSPMAVDAAEIYARHPEEHRIRPAEFEAMYRLATLVRTVDDSKLLNLRGGPAIIISASGMLEGGRVLHHIAAYGSDPHNAIVLTGFQAGGTRGDALRRGERSLRIYGRDIPIRAQVHVLDMLSAHADAGQIVDWLRTAPAPPRAMYLTHGEPHAADALRVRVRRELGWEARVPEFGETVSSAAASGS</sequence>
<organism evidence="4 5">
    <name type="scientific">Leifsonia shinshuensis</name>
    <dbReference type="NCBI Taxonomy" id="150026"/>
    <lineage>
        <taxon>Bacteria</taxon>
        <taxon>Bacillati</taxon>
        <taxon>Actinomycetota</taxon>
        <taxon>Actinomycetes</taxon>
        <taxon>Micrococcales</taxon>
        <taxon>Microbacteriaceae</taxon>
        <taxon>Leifsonia</taxon>
    </lineage>
</organism>
<comment type="caution">
    <text evidence="4">The sequence shown here is derived from an EMBL/GenBank/DDBJ whole genome shotgun (WGS) entry which is preliminary data.</text>
</comment>
<name>A0A853CRF1_9MICO</name>
<dbReference type="InterPro" id="IPR036866">
    <property type="entry name" value="RibonucZ/Hydroxyglut_hydro"/>
</dbReference>
<dbReference type="GO" id="GO:0004521">
    <property type="term" value="F:RNA endonuclease activity"/>
    <property type="evidence" value="ECO:0007669"/>
    <property type="project" value="TreeGrafter"/>
</dbReference>
<feature type="domain" description="Beta-Casp" evidence="3">
    <location>
        <begin position="248"/>
        <end position="367"/>
    </location>
</feature>
<dbReference type="PANTHER" id="PTHR11203:SF37">
    <property type="entry name" value="INTEGRATOR COMPLEX SUBUNIT 11"/>
    <property type="match status" value="1"/>
</dbReference>
<dbReference type="InterPro" id="IPR011108">
    <property type="entry name" value="RMMBL"/>
</dbReference>
<dbReference type="Gene3D" id="3.60.15.10">
    <property type="entry name" value="Ribonuclease Z/Hydroxyacylglutathione hydrolase-like"/>
    <property type="match status" value="1"/>
</dbReference>
<dbReference type="Proteomes" id="UP000578352">
    <property type="component" value="Unassembled WGS sequence"/>
</dbReference>
<evidence type="ECO:0000259" key="2">
    <source>
        <dbReference type="SMART" id="SM00849"/>
    </source>
</evidence>
<dbReference type="InterPro" id="IPR022712">
    <property type="entry name" value="Beta_Casp"/>
</dbReference>
<dbReference type="SMART" id="SM01027">
    <property type="entry name" value="Beta-Casp"/>
    <property type="match status" value="1"/>
</dbReference>
<dbReference type="EMBL" id="JACCFL010000001">
    <property type="protein sequence ID" value="NYJ22918.1"/>
    <property type="molecule type" value="Genomic_DNA"/>
</dbReference>
<dbReference type="InterPro" id="IPR001279">
    <property type="entry name" value="Metallo-B-lactamas"/>
</dbReference>
<dbReference type="SMART" id="SM00849">
    <property type="entry name" value="Lactamase_B"/>
    <property type="match status" value="1"/>
</dbReference>
<gene>
    <name evidence="4" type="ORF">HNR13_001205</name>
</gene>
<evidence type="ECO:0000313" key="5">
    <source>
        <dbReference type="Proteomes" id="UP000578352"/>
    </source>
</evidence>
<dbReference type="Pfam" id="PF00753">
    <property type="entry name" value="Lactamase_B"/>
    <property type="match status" value="1"/>
</dbReference>
<evidence type="ECO:0000256" key="1">
    <source>
        <dbReference type="ARBA" id="ARBA00022801"/>
    </source>
</evidence>
<evidence type="ECO:0000313" key="4">
    <source>
        <dbReference type="EMBL" id="NYJ22918.1"/>
    </source>
</evidence>
<dbReference type="Pfam" id="PF07521">
    <property type="entry name" value="RMMBL"/>
    <property type="match status" value="1"/>
</dbReference>
<dbReference type="GO" id="GO:0016787">
    <property type="term" value="F:hydrolase activity"/>
    <property type="evidence" value="ECO:0007669"/>
    <property type="project" value="UniProtKB-KW"/>
</dbReference>
<dbReference type="AlphaFoldDB" id="A0A853CRF1"/>
<evidence type="ECO:0000259" key="3">
    <source>
        <dbReference type="SMART" id="SM01027"/>
    </source>
</evidence>